<protein>
    <submittedName>
        <fullName evidence="2">Uncharacterized protein</fullName>
    </submittedName>
</protein>
<keyword evidence="3" id="KW-1185">Reference proteome</keyword>
<dbReference type="RefSeq" id="WP_156275850.1">
    <property type="nucleotide sequence ID" value="NZ_BAABGI010000003.1"/>
</dbReference>
<gene>
    <name evidence="2" type="ORF">FLP08_08250</name>
</gene>
<dbReference type="AlphaFoldDB" id="A0A7K1LPJ7"/>
<proteinExistence type="predicted"/>
<name>A0A7K1LPJ7_9FLAO</name>
<accession>A0A7K1LPJ7</accession>
<evidence type="ECO:0000256" key="1">
    <source>
        <dbReference type="SAM" id="Phobius"/>
    </source>
</evidence>
<keyword evidence="1" id="KW-0812">Transmembrane</keyword>
<reference evidence="2 3" key="1">
    <citation type="submission" date="2019-07" db="EMBL/GenBank/DDBJ databases">
        <title>Gramella aestuarii sp. nov., isolated from a tidal flat, and emended description of Gramella echinicola.</title>
        <authorList>
            <person name="Liu L."/>
        </authorList>
    </citation>
    <scope>NUCLEOTIDE SEQUENCE [LARGE SCALE GENOMIC DNA]</scope>
    <source>
        <strain evidence="2 3">BS12</strain>
    </source>
</reference>
<organism evidence="2 3">
    <name type="scientific">Christiangramia aestuarii</name>
    <dbReference type="NCBI Taxonomy" id="1028746"/>
    <lineage>
        <taxon>Bacteria</taxon>
        <taxon>Pseudomonadati</taxon>
        <taxon>Bacteroidota</taxon>
        <taxon>Flavobacteriia</taxon>
        <taxon>Flavobacteriales</taxon>
        <taxon>Flavobacteriaceae</taxon>
        <taxon>Christiangramia</taxon>
    </lineage>
</organism>
<dbReference type="Proteomes" id="UP000460416">
    <property type="component" value="Unassembled WGS sequence"/>
</dbReference>
<comment type="caution">
    <text evidence="2">The sequence shown here is derived from an EMBL/GenBank/DDBJ whole genome shotgun (WGS) entry which is preliminary data.</text>
</comment>
<evidence type="ECO:0000313" key="2">
    <source>
        <dbReference type="EMBL" id="MUP42561.1"/>
    </source>
</evidence>
<keyword evidence="1" id="KW-0472">Membrane</keyword>
<keyword evidence="1" id="KW-1133">Transmembrane helix</keyword>
<evidence type="ECO:0000313" key="3">
    <source>
        <dbReference type="Proteomes" id="UP000460416"/>
    </source>
</evidence>
<sequence length="65" mass="7687">MADIRIEKKKPIWPWIFLIVVLVVLVFLYFYGSTEANDDMEETEIEEITNLTPRSIYFEDEDASV</sequence>
<dbReference type="EMBL" id="VJVW01000003">
    <property type="protein sequence ID" value="MUP42561.1"/>
    <property type="molecule type" value="Genomic_DNA"/>
</dbReference>
<feature type="transmembrane region" description="Helical" evidence="1">
    <location>
        <begin position="12"/>
        <end position="31"/>
    </location>
</feature>